<protein>
    <recommendedName>
        <fullName evidence="6">RING-type domain-containing protein</fullName>
    </recommendedName>
</protein>
<feature type="compositionally biased region" description="Low complexity" evidence="5">
    <location>
        <begin position="280"/>
        <end position="289"/>
    </location>
</feature>
<feature type="region of interest" description="Disordered" evidence="5">
    <location>
        <begin position="325"/>
        <end position="363"/>
    </location>
</feature>
<feature type="compositionally biased region" description="Polar residues" evidence="5">
    <location>
        <begin position="754"/>
        <end position="782"/>
    </location>
</feature>
<dbReference type="Proteomes" id="UP001286313">
    <property type="component" value="Unassembled WGS sequence"/>
</dbReference>
<feature type="compositionally biased region" description="Basic and acidic residues" evidence="5">
    <location>
        <begin position="1347"/>
        <end position="1375"/>
    </location>
</feature>
<feature type="compositionally biased region" description="Polar residues" evidence="5">
    <location>
        <begin position="576"/>
        <end position="604"/>
    </location>
</feature>
<evidence type="ECO:0000256" key="5">
    <source>
        <dbReference type="SAM" id="MobiDB-lite"/>
    </source>
</evidence>
<feature type="region of interest" description="Disordered" evidence="5">
    <location>
        <begin position="731"/>
        <end position="849"/>
    </location>
</feature>
<keyword evidence="1" id="KW-0479">Metal-binding</keyword>
<feature type="compositionally biased region" description="Low complexity" evidence="5">
    <location>
        <begin position="1017"/>
        <end position="1031"/>
    </location>
</feature>
<reference evidence="7" key="1">
    <citation type="submission" date="2023-10" db="EMBL/GenBank/DDBJ databases">
        <title>Genome assemblies of two species of porcelain crab, Petrolisthes cinctipes and Petrolisthes manimaculis (Anomura: Porcellanidae).</title>
        <authorList>
            <person name="Angst P."/>
        </authorList>
    </citation>
    <scope>NUCLEOTIDE SEQUENCE</scope>
    <source>
        <strain evidence="7">PB745_01</strain>
        <tissue evidence="7">Gill</tissue>
    </source>
</reference>
<dbReference type="SUPFAM" id="SSF57850">
    <property type="entry name" value="RING/U-box"/>
    <property type="match status" value="1"/>
</dbReference>
<feature type="region of interest" description="Disordered" evidence="5">
    <location>
        <begin position="679"/>
        <end position="701"/>
    </location>
</feature>
<evidence type="ECO:0000256" key="3">
    <source>
        <dbReference type="ARBA" id="ARBA00022833"/>
    </source>
</evidence>
<gene>
    <name evidence="7" type="ORF">Pcinc_011105</name>
</gene>
<evidence type="ECO:0000256" key="2">
    <source>
        <dbReference type="ARBA" id="ARBA00022771"/>
    </source>
</evidence>
<feature type="region of interest" description="Disordered" evidence="5">
    <location>
        <begin position="175"/>
        <end position="296"/>
    </location>
</feature>
<feature type="compositionally biased region" description="Basic and acidic residues" evidence="5">
    <location>
        <begin position="378"/>
        <end position="389"/>
    </location>
</feature>
<dbReference type="PROSITE" id="PS50089">
    <property type="entry name" value="ZF_RING_2"/>
    <property type="match status" value="1"/>
</dbReference>
<feature type="compositionally biased region" description="Basic and acidic residues" evidence="5">
    <location>
        <begin position="1245"/>
        <end position="1292"/>
    </location>
</feature>
<feature type="compositionally biased region" description="Basic and acidic residues" evidence="5">
    <location>
        <begin position="337"/>
        <end position="347"/>
    </location>
</feature>
<feature type="compositionally biased region" description="Basic and acidic residues" evidence="5">
    <location>
        <begin position="1221"/>
        <end position="1238"/>
    </location>
</feature>
<organism evidence="7 8">
    <name type="scientific">Petrolisthes cinctipes</name>
    <name type="common">Flat porcelain crab</name>
    <dbReference type="NCBI Taxonomy" id="88211"/>
    <lineage>
        <taxon>Eukaryota</taxon>
        <taxon>Metazoa</taxon>
        <taxon>Ecdysozoa</taxon>
        <taxon>Arthropoda</taxon>
        <taxon>Crustacea</taxon>
        <taxon>Multicrustacea</taxon>
        <taxon>Malacostraca</taxon>
        <taxon>Eumalacostraca</taxon>
        <taxon>Eucarida</taxon>
        <taxon>Decapoda</taxon>
        <taxon>Pleocyemata</taxon>
        <taxon>Anomura</taxon>
        <taxon>Galatheoidea</taxon>
        <taxon>Porcellanidae</taxon>
        <taxon>Petrolisthes</taxon>
    </lineage>
</organism>
<proteinExistence type="predicted"/>
<feature type="compositionally biased region" description="Basic and acidic residues" evidence="5">
    <location>
        <begin position="731"/>
        <end position="753"/>
    </location>
</feature>
<feature type="compositionally biased region" description="Polar residues" evidence="5">
    <location>
        <begin position="240"/>
        <end position="269"/>
    </location>
</feature>
<feature type="compositionally biased region" description="Basic and acidic residues" evidence="5">
    <location>
        <begin position="506"/>
        <end position="525"/>
    </location>
</feature>
<dbReference type="InterPro" id="IPR013083">
    <property type="entry name" value="Znf_RING/FYVE/PHD"/>
</dbReference>
<dbReference type="InterPro" id="IPR017907">
    <property type="entry name" value="Znf_RING_CS"/>
</dbReference>
<name>A0AAE1G1I2_PETCI</name>
<feature type="compositionally biased region" description="Basic and acidic residues" evidence="5">
    <location>
        <begin position="221"/>
        <end position="239"/>
    </location>
</feature>
<sequence length="1726" mass="193716">MASEEEDEGLKCGQCLLRYGKGERCPRSLFCGHTFCTSCLDQAIGAGNRRCPSCNRSFFSQKATQLPTDFALLRRATADSLTPSSSVSSTSLVSMRSAGIYTSQLKPLSSSSEPPGAETRVVGSASGGRPLLLPLIGQSSPSLSKMEARLSPTLPSPKTPLYGGMLFKSRLSTIEDEAPSDSPTYKSQRKYSIASDRSSSPYISPTRRFPHLRSSLSTSTQEEKIQEKIYTDKEEEKRMSASSHPTLKQTSPSQLTASVPELTTLNVNESADKVKRHTPSSMSRTSSESALLNNSPTSYHSIGGDITPHISHSFSDLSLNNGMSKHEHYNSVDSSSEEIRNNNDFESSRSLPNSIMSSGSLPSLHKMETKLPSYISGAKKESKLSEDKMSTSSKKEKKPSQDEVDRGILNWKIDSGLSLSGTTKLRDKTSIERTSSTPSHVLKMCRSITSKARPESTEASNLPSDTNDKTEAERTNPQHEPMMESERYDKHQGQQRQDFGIMPQEQKGDDIQTKTNKVNDSDKLSHSSSLSDRLAARGYRFTTKLDEKDTELDITNVKKTNNHQDNQDKVDGGSRTAKSTQSTSLASRNSRLSRISQDESSGASSYREGSYIGASERYNMTKLEKSNVLTPRFSNWQMKKKPEQSTSTQVQETTREGVVKKEEVMEHGKDMVNKQEEVMERNDERRGEMKGSDDSSLEDKTRGRWYTSLRNSDFMQGKSYDTIQTQSKLRSVYDERNSGPMIRKEENIYDKSNTDATHTPSQAKINTPDNPLGASSSPVTSRVSRERSRFPPQSPSDNTINTTTTRSVSENVQKLTKEESLRGYHSINSNTKEIQSSSSNATKTTLTDTSLPMIKNRNSIDMIKSLRLSPSRSSRSTFSLTDYHSMLLGKPPRQIEESDSETEELYGRSSSRSTESEKKQVSQYNDMQTKDDKHSLQDKAYQYRSGSSEECTDDVSKGATQHTTQWDQTDHLNSGGISGSPSVTPGNDNRSQQSESTTHVTKSSKESRHSKDQSHQTQETSTSAITTTNTTWKKYESSGRRKVPYTELLGEVHIGSVPSIQADDETSSLTEENEKKSVALQNSHKEKLHYTRPSERRATAAKTTTLNQRESAEIKDSAAVEIDVSDGKNNNKQDKVHSRYEKDQDIVTRVKLKLAKRRDRDSPLPFPNETDVNTDNSAAVNGGTTERELHKSGDTQEKRNHHRLRKESHISSRQRWARHRNTNEGLKEKKEKEAKEKEKEEEEKEKEKKEEDKKEKMKEEEKIEEDKKKEEDKGKEKKEEQKEKDPGSELRRVRNRLRNTLDTSPPSPSPNARSNLGIPPPPPQTKSRDSPKTPVLQPHAKASSHKLSFDRFRLKDKVEDEKSRYNSTDEQKDNLFEDEVSQTASFDGREEGMVSASASAIPDQKSSSHQTESNVFLKDNMADEEDAMRMNDYEVQFTTESTHRPNELFNTSSEMYNDYNETWEGETSAGSVETTITSHKQMAELPQASTVVSEDNVDSTDMHIGLSDHQTRKINFSDTNSLPDTVHYLEPLLGVGVCGTHRLLLHQYCTHCQEWVCQGCVKENHSPQNGCHVISGADAVSHMKLTHSAFLNAKVNTLESFREQLRHIMTKCDKSLREHQCNIDQLKLKLRDEETLLQGIHAMKNLALQKWQQVDYWEELLGENAERIAQSTSSEEVMTAVQAATSTILARVMDGSTPHHPPAPSFNPPPTYLVPTQHFYSSYAHL</sequence>
<feature type="region of interest" description="Disordered" evidence="5">
    <location>
        <begin position="449"/>
        <end position="530"/>
    </location>
</feature>
<keyword evidence="3" id="KW-0862">Zinc</keyword>
<feature type="compositionally biased region" description="Basic and acidic residues" evidence="5">
    <location>
        <begin position="1072"/>
        <end position="1098"/>
    </location>
</feature>
<feature type="region of interest" description="Disordered" evidence="5">
    <location>
        <begin position="555"/>
        <end position="607"/>
    </location>
</feature>
<feature type="region of interest" description="Disordered" evidence="5">
    <location>
        <begin position="375"/>
        <end position="403"/>
    </location>
</feature>
<feature type="compositionally biased region" description="Polar residues" evidence="5">
    <location>
        <begin position="826"/>
        <end position="849"/>
    </location>
</feature>
<feature type="compositionally biased region" description="Polar residues" evidence="5">
    <location>
        <begin position="348"/>
        <end position="361"/>
    </location>
</feature>
<keyword evidence="2 4" id="KW-0863">Zinc-finger</keyword>
<feature type="compositionally biased region" description="Polar residues" evidence="5">
    <location>
        <begin position="979"/>
        <end position="1001"/>
    </location>
</feature>
<dbReference type="EMBL" id="JAWQEG010000866">
    <property type="protein sequence ID" value="KAK3884622.1"/>
    <property type="molecule type" value="Genomic_DNA"/>
</dbReference>
<feature type="region of interest" description="Disordered" evidence="5">
    <location>
        <begin position="637"/>
        <end position="656"/>
    </location>
</feature>
<dbReference type="PROSITE" id="PS00518">
    <property type="entry name" value="ZF_RING_1"/>
    <property type="match status" value="1"/>
</dbReference>
<dbReference type="SMART" id="SM00184">
    <property type="entry name" value="RING"/>
    <property type="match status" value="1"/>
</dbReference>
<feature type="compositionally biased region" description="Basic and acidic residues" evidence="5">
    <location>
        <begin position="928"/>
        <end position="937"/>
    </location>
</feature>
<feature type="compositionally biased region" description="Polar residues" evidence="5">
    <location>
        <begin position="795"/>
        <end position="814"/>
    </location>
</feature>
<feature type="compositionally biased region" description="Basic and acidic residues" evidence="5">
    <location>
        <begin position="466"/>
        <end position="492"/>
    </location>
</feature>
<comment type="caution">
    <text evidence="7">The sequence shown here is derived from an EMBL/GenBank/DDBJ whole genome shotgun (WGS) entry which is preliminary data.</text>
</comment>
<feature type="domain" description="RING-type" evidence="6">
    <location>
        <begin position="12"/>
        <end position="55"/>
    </location>
</feature>
<dbReference type="GO" id="GO:0008270">
    <property type="term" value="F:zinc ion binding"/>
    <property type="evidence" value="ECO:0007669"/>
    <property type="project" value="UniProtKB-KW"/>
</dbReference>
<evidence type="ECO:0000259" key="6">
    <source>
        <dbReference type="PROSITE" id="PS50089"/>
    </source>
</evidence>
<dbReference type="Gene3D" id="3.30.40.10">
    <property type="entry name" value="Zinc/RING finger domain, C3HC4 (zinc finger)"/>
    <property type="match status" value="1"/>
</dbReference>
<feature type="compositionally biased region" description="Basic and acidic residues" evidence="5">
    <location>
        <begin position="1185"/>
        <end position="1198"/>
    </location>
</feature>
<evidence type="ECO:0000313" key="8">
    <source>
        <dbReference type="Proteomes" id="UP001286313"/>
    </source>
</evidence>
<dbReference type="CDD" id="cd16449">
    <property type="entry name" value="RING-HC"/>
    <property type="match status" value="1"/>
</dbReference>
<feature type="region of interest" description="Disordered" evidence="5">
    <location>
        <begin position="883"/>
        <end position="1378"/>
    </location>
</feature>
<evidence type="ECO:0000256" key="1">
    <source>
        <dbReference type="ARBA" id="ARBA00022723"/>
    </source>
</evidence>
<feature type="compositionally biased region" description="Polar residues" evidence="5">
    <location>
        <begin position="1170"/>
        <end position="1184"/>
    </location>
</feature>
<feature type="region of interest" description="Disordered" evidence="5">
    <location>
        <begin position="105"/>
        <end position="125"/>
    </location>
</feature>
<accession>A0AAE1G1I2</accession>
<feature type="compositionally biased region" description="Basic and acidic residues" evidence="5">
    <location>
        <begin position="1003"/>
        <end position="1014"/>
    </location>
</feature>
<evidence type="ECO:0000256" key="4">
    <source>
        <dbReference type="PROSITE-ProRule" id="PRU00175"/>
    </source>
</evidence>
<dbReference type="InterPro" id="IPR001841">
    <property type="entry name" value="Znf_RING"/>
</dbReference>
<evidence type="ECO:0000313" key="7">
    <source>
        <dbReference type="EMBL" id="KAK3884622.1"/>
    </source>
</evidence>
<keyword evidence="8" id="KW-1185">Reference proteome</keyword>
<feature type="compositionally biased region" description="Basic and acidic residues" evidence="5">
    <location>
        <begin position="1125"/>
        <end position="1148"/>
    </location>
</feature>